<accession>A0ABU5IA71</accession>
<name>A0ABU5IA71_9BURK</name>
<evidence type="ECO:0000259" key="2">
    <source>
        <dbReference type="Pfam" id="PF13938"/>
    </source>
</evidence>
<protein>
    <submittedName>
        <fullName evidence="3">DUF364 domain-containing protein</fullName>
    </submittedName>
</protein>
<dbReference type="Gene3D" id="3.40.50.11590">
    <property type="match status" value="1"/>
</dbReference>
<organism evidence="3 4">
    <name type="scientific">Azohydromonas lata</name>
    <dbReference type="NCBI Taxonomy" id="45677"/>
    <lineage>
        <taxon>Bacteria</taxon>
        <taxon>Pseudomonadati</taxon>
        <taxon>Pseudomonadota</taxon>
        <taxon>Betaproteobacteria</taxon>
        <taxon>Burkholderiales</taxon>
        <taxon>Sphaerotilaceae</taxon>
        <taxon>Azohydromonas</taxon>
    </lineage>
</organism>
<feature type="domain" description="DUF4213" evidence="2">
    <location>
        <begin position="41"/>
        <end position="104"/>
    </location>
</feature>
<dbReference type="InterPro" id="IPR007161">
    <property type="entry name" value="DUF364"/>
</dbReference>
<proteinExistence type="predicted"/>
<dbReference type="SUPFAM" id="SSF159713">
    <property type="entry name" value="Dhaf3308-like"/>
    <property type="match status" value="1"/>
</dbReference>
<keyword evidence="4" id="KW-1185">Reference proteome</keyword>
<reference evidence="3 4" key="1">
    <citation type="submission" date="2023-11" db="EMBL/GenBank/DDBJ databases">
        <title>Draft genome of Azohydromonas lata strain H1 (DSM1123), a polyhydroxyalkanoate producer.</title>
        <authorList>
            <person name="Traversa D."/>
            <person name="D'Addabbo P."/>
            <person name="Pazzani C."/>
            <person name="Manzari C."/>
            <person name="Chiara M."/>
            <person name="Scrascia M."/>
        </authorList>
    </citation>
    <scope>NUCLEOTIDE SEQUENCE [LARGE SCALE GENOMIC DNA]</scope>
    <source>
        <strain evidence="3 4">H1</strain>
    </source>
</reference>
<feature type="domain" description="Putative heavy-metal chelation" evidence="1">
    <location>
        <begin position="126"/>
        <end position="260"/>
    </location>
</feature>
<evidence type="ECO:0000313" key="4">
    <source>
        <dbReference type="Proteomes" id="UP001293718"/>
    </source>
</evidence>
<dbReference type="InterPro" id="IPR025251">
    <property type="entry name" value="DUF4213"/>
</dbReference>
<dbReference type="RefSeq" id="WP_322464679.1">
    <property type="nucleotide sequence ID" value="NZ_JAXOJX010000005.1"/>
</dbReference>
<sequence length="279" mass="29029">MSCAHDALALVDQLAALGPLPQVKALHLPPPPAPGAMRGEFAALELDDGSIGLSYVLLGDTWAGLRRERERMDLAGADALSLARLYAGGNPLLRTLGFAALNALTRHLFDRAGFVPPPSGDSLGALDPQPGETVGMIGYFTPLVPRIVERGARVLVVELRADLVGELEGVRVTLDAAELAGCAKVLSTGTLLLNDTLDHMLTHCRGARALALVGPSVGCPPDPLFARGVTQLGGSWITDAAGYVRALVDGASTGAMARKFTLAPGDYPGWSALLARARS</sequence>
<dbReference type="Pfam" id="PF04016">
    <property type="entry name" value="DUF364"/>
    <property type="match status" value="1"/>
</dbReference>
<gene>
    <name evidence="3" type="ORF">SM757_05375</name>
</gene>
<dbReference type="Pfam" id="PF13938">
    <property type="entry name" value="DUF4213"/>
    <property type="match status" value="1"/>
</dbReference>
<evidence type="ECO:0000313" key="3">
    <source>
        <dbReference type="EMBL" id="MDZ5455997.1"/>
    </source>
</evidence>
<dbReference type="Proteomes" id="UP001293718">
    <property type="component" value="Unassembled WGS sequence"/>
</dbReference>
<evidence type="ECO:0000259" key="1">
    <source>
        <dbReference type="Pfam" id="PF04016"/>
    </source>
</evidence>
<dbReference type="Gene3D" id="3.30.390.100">
    <property type="match status" value="1"/>
</dbReference>
<comment type="caution">
    <text evidence="3">The sequence shown here is derived from an EMBL/GenBank/DDBJ whole genome shotgun (WGS) entry which is preliminary data.</text>
</comment>
<dbReference type="EMBL" id="JAXOJX010000005">
    <property type="protein sequence ID" value="MDZ5455997.1"/>
    <property type="molecule type" value="Genomic_DNA"/>
</dbReference>